<dbReference type="InterPro" id="IPR045246">
    <property type="entry name" value="Piwi_ago-like"/>
</dbReference>
<evidence type="ECO:0000256" key="1">
    <source>
        <dbReference type="SAM" id="MobiDB-lite"/>
    </source>
</evidence>
<dbReference type="CDD" id="cd02846">
    <property type="entry name" value="PAZ_argonaute_like"/>
    <property type="match status" value="1"/>
</dbReference>
<dbReference type="GO" id="GO:0034587">
    <property type="term" value="P:piRNA processing"/>
    <property type="evidence" value="ECO:0007669"/>
    <property type="project" value="UniProtKB-ARBA"/>
</dbReference>
<dbReference type="Gene3D" id="3.30.420.10">
    <property type="entry name" value="Ribonuclease H-like superfamily/Ribonuclease H"/>
    <property type="match status" value="1"/>
</dbReference>
<feature type="compositionally biased region" description="Basic residues" evidence="1">
    <location>
        <begin position="159"/>
        <end position="169"/>
    </location>
</feature>
<dbReference type="SUPFAM" id="SSF53098">
    <property type="entry name" value="Ribonuclease H-like"/>
    <property type="match status" value="1"/>
</dbReference>
<dbReference type="AlphaFoldDB" id="A0A646QFB5"/>
<dbReference type="PROSITE" id="PS50821">
    <property type="entry name" value="PAZ"/>
    <property type="match status" value="1"/>
</dbReference>
<dbReference type="InterPro" id="IPR032473">
    <property type="entry name" value="Argonaute_Mid_dom"/>
</dbReference>
<feature type="domain" description="PAZ" evidence="2">
    <location>
        <begin position="443"/>
        <end position="562"/>
    </location>
</feature>
<name>A0A646QFB5_9MYRI</name>
<organism evidence="4">
    <name type="scientific">Hemiscolopendra marginata</name>
    <dbReference type="NCBI Taxonomy" id="943146"/>
    <lineage>
        <taxon>Eukaryota</taxon>
        <taxon>Metazoa</taxon>
        <taxon>Ecdysozoa</taxon>
        <taxon>Arthropoda</taxon>
        <taxon>Myriapoda</taxon>
        <taxon>Chilopoda</taxon>
        <taxon>Pleurostigmophora</taxon>
        <taxon>Scolopendromorpha</taxon>
        <taxon>Scolopendridae</taxon>
        <taxon>Hemiscolopendra</taxon>
    </lineage>
</organism>
<dbReference type="Gene3D" id="3.40.50.2300">
    <property type="match status" value="1"/>
</dbReference>
<dbReference type="InterPro" id="IPR003165">
    <property type="entry name" value="Piwi"/>
</dbReference>
<dbReference type="InterPro" id="IPR032472">
    <property type="entry name" value="ArgoL2"/>
</dbReference>
<sequence length="1064" mass="121362">MGKKKKGKGGKQPQEKTEVPADIPSAEAVSVLQHEPKEQEPAAAPLQPKPKMHSGSGDSPFEEPIKKFEEAVELPSAVASDISKSKRTKEKSPKLLEARETSSEKQLQQPGRQEQFPASVTGARPKSVEHTRGRGRGQERPIAPVISPQSPTEELAPRGKGRGKGKGRGRGQEIEKTFIPGEVREMSIGDTLKKEIKKEELPPRENIPMKEKEVKKGPIETIGQIAKTLPDTGLLPPRRKDFGTLGRPISLRANHFQVTFDPKRIIHHYDIDIKPQITAMKSLKRKIILKMTELFPRIFGQVKCVFDGEKNMYANLDLRLDRNGMSFDVKWIEPDQKREKSFQVDVKKVAEVKLFDLQQFLEGKNRNCSQTSIQALDIVMRHLSSVRYLTIGRSVFPDVRNVQDLGGGAEMWRGFYQSLRPGQWKTLQLNLDVSNRSFYKEQSMLEFICELFRLRGEDDLRGWVMKPYEREILLKEVKGLKIEVIHTPMKRSYKIVGLSAKSAELQIFPLITEAGTTQSVSVAKYFLDQYKKSLRFPKLPCLQAQPLDKHRYLPIEVCRIPRGQQHKKLSDIQTAEMIKAAATPAFIRERNIQDMVRGINFKNDDYVRDFGLSFNDSLMKVEGRVLPAPEIQMKNSFKVQPRIGVWDMRSKEFFEPVEIRSWGMLIFVQKDRFRNQDVDNFTREFVKIGRSVGSRVEQAKFIEYCIRINDVRPIFDQIQQKYKDLQLLLVILPGKTPIYAEVKRCGDNIAGISTQCIQSKNAQKANPATLTNIFMKINAKLGGTNSVVQSRPISSKIFQTPVIILGADVTHPPAGDKSKPSIAAIIGSLDRYAVKYKAKICVQKHRVETITTLKDKVRELLMAFYKNTKFKPNRIIFYRDGVGEGQFYEILRIELLAIRAACQSLEQTYNPQITFLVVQKRHHTRLFCDDKEAIGKSKNVPPGTTVDRAIVHPIENDFYLCSHQGIQGTSRPTHYHVLWDDSDFSADELQQLTYELCHTYVRCTRSVSIPSPAYYAHLAAFRARHHLENIQRECDNAGGDPNDWLEKMQKAVETHEKLGNMYFA</sequence>
<dbReference type="PROSITE" id="PS50822">
    <property type="entry name" value="PIWI"/>
    <property type="match status" value="1"/>
</dbReference>
<dbReference type="InterPro" id="IPR014811">
    <property type="entry name" value="ArgoL1"/>
</dbReference>
<evidence type="ECO:0000259" key="2">
    <source>
        <dbReference type="PROSITE" id="PS50821"/>
    </source>
</evidence>
<protein>
    <submittedName>
        <fullName evidence="4">Argonaute-2</fullName>
    </submittedName>
</protein>
<proteinExistence type="predicted"/>
<dbReference type="InterPro" id="IPR003100">
    <property type="entry name" value="PAZ_dom"/>
</dbReference>
<dbReference type="Pfam" id="PF16487">
    <property type="entry name" value="ArgoMid"/>
    <property type="match status" value="1"/>
</dbReference>
<dbReference type="Gene3D" id="2.170.260.10">
    <property type="entry name" value="paz domain"/>
    <property type="match status" value="1"/>
</dbReference>
<evidence type="ECO:0000313" key="4">
    <source>
        <dbReference type="EMBL" id="MUP40274.1"/>
    </source>
</evidence>
<evidence type="ECO:0000259" key="3">
    <source>
        <dbReference type="PROSITE" id="PS50822"/>
    </source>
</evidence>
<feature type="compositionally biased region" description="Basic and acidic residues" evidence="1">
    <location>
        <begin position="126"/>
        <end position="139"/>
    </location>
</feature>
<dbReference type="Pfam" id="PF02170">
    <property type="entry name" value="PAZ"/>
    <property type="match status" value="1"/>
</dbReference>
<reference evidence="4" key="1">
    <citation type="submission" date="2018-11" db="EMBL/GenBank/DDBJ databases">
        <title>Venom-gland transcriptomics and venom proteomics of the Florida green centipede (Hemiscolopendra marginata) reveal sex-based variation in a centipede venom.</title>
        <authorList>
            <person name="Nystrom G.S."/>
            <person name="Ward M.J."/>
            <person name="Ellsworth S.A."/>
            <person name="Rokyta D.R."/>
        </authorList>
    </citation>
    <scope>NUCLEOTIDE SEQUENCE</scope>
    <source>
        <tissue evidence="4">Venom gland</tissue>
    </source>
</reference>
<feature type="compositionally biased region" description="Polar residues" evidence="1">
    <location>
        <begin position="104"/>
        <end position="118"/>
    </location>
</feature>
<dbReference type="Pfam" id="PF16486">
    <property type="entry name" value="ArgoN"/>
    <property type="match status" value="1"/>
</dbReference>
<dbReference type="Pfam" id="PF02171">
    <property type="entry name" value="Piwi"/>
    <property type="match status" value="1"/>
</dbReference>
<dbReference type="SMART" id="SM00950">
    <property type="entry name" value="Piwi"/>
    <property type="match status" value="1"/>
</dbReference>
<dbReference type="Pfam" id="PF08699">
    <property type="entry name" value="ArgoL1"/>
    <property type="match status" value="1"/>
</dbReference>
<dbReference type="Pfam" id="PF16488">
    <property type="entry name" value="ArgoL2"/>
    <property type="match status" value="1"/>
</dbReference>
<accession>A0A646QFB5</accession>
<dbReference type="EMBL" id="GHBY01000097">
    <property type="protein sequence ID" value="MUP40274.1"/>
    <property type="molecule type" value="Transcribed_RNA"/>
</dbReference>
<feature type="domain" description="Piwi" evidence="3">
    <location>
        <begin position="727"/>
        <end position="1028"/>
    </location>
</feature>
<dbReference type="PANTHER" id="PTHR22891">
    <property type="entry name" value="EUKARYOTIC TRANSLATION INITIATION FACTOR 2C"/>
    <property type="match status" value="1"/>
</dbReference>
<dbReference type="CDD" id="cd04657">
    <property type="entry name" value="Piwi_ago-like"/>
    <property type="match status" value="1"/>
</dbReference>
<dbReference type="SMART" id="SM01163">
    <property type="entry name" value="DUF1785"/>
    <property type="match status" value="1"/>
</dbReference>
<dbReference type="InterPro" id="IPR036397">
    <property type="entry name" value="RNaseH_sf"/>
</dbReference>
<dbReference type="GO" id="GO:0003723">
    <property type="term" value="F:RNA binding"/>
    <property type="evidence" value="ECO:0007669"/>
    <property type="project" value="InterPro"/>
</dbReference>
<dbReference type="InterPro" id="IPR036085">
    <property type="entry name" value="PAZ_dom_sf"/>
</dbReference>
<dbReference type="SUPFAM" id="SSF101690">
    <property type="entry name" value="PAZ domain"/>
    <property type="match status" value="1"/>
</dbReference>
<feature type="region of interest" description="Disordered" evidence="1">
    <location>
        <begin position="1"/>
        <end position="172"/>
    </location>
</feature>
<feature type="compositionally biased region" description="Basic and acidic residues" evidence="1">
    <location>
        <begin position="90"/>
        <end position="103"/>
    </location>
</feature>
<dbReference type="InterPro" id="IPR032474">
    <property type="entry name" value="Argonaute_N"/>
</dbReference>
<dbReference type="InterPro" id="IPR012337">
    <property type="entry name" value="RNaseH-like_sf"/>
</dbReference>